<dbReference type="Gene3D" id="1.20.144.10">
    <property type="entry name" value="Phosphatidic acid phosphatase type 2/haloperoxidase"/>
    <property type="match status" value="1"/>
</dbReference>
<keyword evidence="4" id="KW-1185">Reference proteome</keyword>
<proteinExistence type="predicted"/>
<protein>
    <submittedName>
        <fullName evidence="3">Uncharacterized protein</fullName>
    </submittedName>
</protein>
<evidence type="ECO:0000313" key="4">
    <source>
        <dbReference type="Proteomes" id="UP000775547"/>
    </source>
</evidence>
<dbReference type="AlphaFoldDB" id="A0A9P7GB06"/>
<dbReference type="GO" id="GO:0006644">
    <property type="term" value="P:phospholipid metabolic process"/>
    <property type="evidence" value="ECO:0007669"/>
    <property type="project" value="InterPro"/>
</dbReference>
<dbReference type="PANTHER" id="PTHR10165">
    <property type="entry name" value="LIPID PHOSPHATE PHOSPHATASE"/>
    <property type="match status" value="1"/>
</dbReference>
<evidence type="ECO:0000256" key="2">
    <source>
        <dbReference type="SAM" id="Phobius"/>
    </source>
</evidence>
<keyword evidence="2" id="KW-0472">Membrane</keyword>
<feature type="compositionally biased region" description="Low complexity" evidence="1">
    <location>
        <begin position="126"/>
        <end position="136"/>
    </location>
</feature>
<keyword evidence="2" id="KW-1133">Transmembrane helix</keyword>
<dbReference type="OrthoDB" id="8907274at2759"/>
<dbReference type="GO" id="GO:0016020">
    <property type="term" value="C:membrane"/>
    <property type="evidence" value="ECO:0007669"/>
    <property type="project" value="TreeGrafter"/>
</dbReference>
<dbReference type="PANTHER" id="PTHR10165:SF35">
    <property type="entry name" value="RE23632P"/>
    <property type="match status" value="1"/>
</dbReference>
<keyword evidence="2" id="KW-0812">Transmembrane</keyword>
<feature type="compositionally biased region" description="Polar residues" evidence="1">
    <location>
        <begin position="201"/>
        <end position="210"/>
    </location>
</feature>
<sequence length="210" mass="23289">MSNYASPPVEFNNHNTQQSKAWISLAPFAGAALVAISRTMDYRRMSLLPTPLISKFIFSFSDHWQDVLVGSLLGTIVSYFSYRQYYPSLTAQLSHRPYSPRIKREDAGEVLPIHQRSLSPNDHESSLLSHQQHQLHPNPTTAYINPFPEQRGSPSNSGHGHGAADDYELAGTVQHPAVPLEEVWKDGEGKHSVSRSLGGEPTSTPNPYGK</sequence>
<dbReference type="InterPro" id="IPR043216">
    <property type="entry name" value="PAP-like"/>
</dbReference>
<feature type="compositionally biased region" description="Basic and acidic residues" evidence="1">
    <location>
        <begin position="182"/>
        <end position="191"/>
    </location>
</feature>
<feature type="region of interest" description="Disordered" evidence="1">
    <location>
        <begin position="117"/>
        <end position="210"/>
    </location>
</feature>
<reference evidence="3" key="2">
    <citation type="submission" date="2021-10" db="EMBL/GenBank/DDBJ databases">
        <title>Phylogenomics reveals ancestral predisposition of the termite-cultivated fungus Termitomyces towards a domesticated lifestyle.</title>
        <authorList>
            <person name="Auxier B."/>
            <person name="Grum-Grzhimaylo A."/>
            <person name="Cardenas M.E."/>
            <person name="Lodge J.D."/>
            <person name="Laessoe T."/>
            <person name="Pedersen O."/>
            <person name="Smith M.E."/>
            <person name="Kuyper T.W."/>
            <person name="Franco-Molano E.A."/>
            <person name="Baroni T.J."/>
            <person name="Aanen D.K."/>
        </authorList>
    </citation>
    <scope>NUCLEOTIDE SEQUENCE</scope>
    <source>
        <strain evidence="3">AP01</strain>
        <tissue evidence="3">Mycelium</tissue>
    </source>
</reference>
<dbReference type="Proteomes" id="UP000775547">
    <property type="component" value="Unassembled WGS sequence"/>
</dbReference>
<dbReference type="EMBL" id="JABCKV010000012">
    <property type="protein sequence ID" value="KAG5647199.1"/>
    <property type="molecule type" value="Genomic_DNA"/>
</dbReference>
<comment type="caution">
    <text evidence="3">The sequence shown here is derived from an EMBL/GenBank/DDBJ whole genome shotgun (WGS) entry which is preliminary data.</text>
</comment>
<evidence type="ECO:0000256" key="1">
    <source>
        <dbReference type="SAM" id="MobiDB-lite"/>
    </source>
</evidence>
<dbReference type="GO" id="GO:0008195">
    <property type="term" value="F:phosphatidate phosphatase activity"/>
    <property type="evidence" value="ECO:0007669"/>
    <property type="project" value="TreeGrafter"/>
</dbReference>
<dbReference type="GO" id="GO:0046839">
    <property type="term" value="P:phospholipid dephosphorylation"/>
    <property type="evidence" value="ECO:0007669"/>
    <property type="project" value="TreeGrafter"/>
</dbReference>
<feature type="transmembrane region" description="Helical" evidence="2">
    <location>
        <begin position="20"/>
        <end position="37"/>
    </location>
</feature>
<gene>
    <name evidence="3" type="ORF">DXG03_001158</name>
</gene>
<organism evidence="3 4">
    <name type="scientific">Asterophora parasitica</name>
    <dbReference type="NCBI Taxonomy" id="117018"/>
    <lineage>
        <taxon>Eukaryota</taxon>
        <taxon>Fungi</taxon>
        <taxon>Dikarya</taxon>
        <taxon>Basidiomycota</taxon>
        <taxon>Agaricomycotina</taxon>
        <taxon>Agaricomycetes</taxon>
        <taxon>Agaricomycetidae</taxon>
        <taxon>Agaricales</taxon>
        <taxon>Tricholomatineae</taxon>
        <taxon>Lyophyllaceae</taxon>
        <taxon>Asterophora</taxon>
    </lineage>
</organism>
<reference evidence="3" key="1">
    <citation type="submission" date="2020-07" db="EMBL/GenBank/DDBJ databases">
        <authorList>
            <person name="Nieuwenhuis M."/>
            <person name="Van De Peppel L.J.J."/>
        </authorList>
    </citation>
    <scope>NUCLEOTIDE SEQUENCE</scope>
    <source>
        <strain evidence="3">AP01</strain>
        <tissue evidence="3">Mycelium</tissue>
    </source>
</reference>
<evidence type="ECO:0000313" key="3">
    <source>
        <dbReference type="EMBL" id="KAG5647199.1"/>
    </source>
</evidence>
<accession>A0A9P7GB06</accession>
<name>A0A9P7GB06_9AGAR</name>